<dbReference type="RefSeq" id="WP_120060736.1">
    <property type="nucleotide sequence ID" value="NZ_QYRP01000002.1"/>
</dbReference>
<dbReference type="Proteomes" id="UP000276542">
    <property type="component" value="Unassembled WGS sequence"/>
</dbReference>
<dbReference type="EMBL" id="QYRP01000002">
    <property type="protein sequence ID" value="RJS46765.1"/>
    <property type="molecule type" value="Genomic_DNA"/>
</dbReference>
<dbReference type="InterPro" id="IPR010852">
    <property type="entry name" value="ABATE"/>
</dbReference>
<sequence>MRWPATTRYGLDPAPGPLAFVQDFLNSIAAGSPRRADLLADLASAQDWLDGALGVWSGARALPVDHVALGDADLGRLRNLRAELVDLVRGGKGDAVGDRPGMRVVQVPVALQVDGAGMVSSVPVGTGWRYVASVLLMEMQDAQRTDGWRRLKTCANHRCSAAFYDRSRNNSGVWHDGAVCGNAANLRAHRARRLAEGDAP</sequence>
<keyword evidence="3" id="KW-1185">Reference proteome</keyword>
<evidence type="ECO:0000259" key="1">
    <source>
        <dbReference type="Pfam" id="PF11706"/>
    </source>
</evidence>
<name>A0A3A5HBH0_9ACTN</name>
<dbReference type="PANTHER" id="PTHR35525:SF3">
    <property type="entry name" value="BLL6575 PROTEIN"/>
    <property type="match status" value="1"/>
</dbReference>
<dbReference type="AlphaFoldDB" id="A0A3A5HBH0"/>
<dbReference type="OrthoDB" id="123307at2"/>
<accession>A0A3A5HBH0</accession>
<dbReference type="SUPFAM" id="SSF160904">
    <property type="entry name" value="Jann2411-like"/>
    <property type="match status" value="1"/>
</dbReference>
<organism evidence="2 3">
    <name type="scientific">Nocardioides cavernaquae</name>
    <dbReference type="NCBI Taxonomy" id="2321396"/>
    <lineage>
        <taxon>Bacteria</taxon>
        <taxon>Bacillati</taxon>
        <taxon>Actinomycetota</taxon>
        <taxon>Actinomycetes</taxon>
        <taxon>Propionibacteriales</taxon>
        <taxon>Nocardioidaceae</taxon>
        <taxon>Nocardioides</taxon>
    </lineage>
</organism>
<evidence type="ECO:0000313" key="2">
    <source>
        <dbReference type="EMBL" id="RJS46765.1"/>
    </source>
</evidence>
<proteinExistence type="predicted"/>
<reference evidence="3" key="1">
    <citation type="submission" date="2018-09" db="EMBL/GenBank/DDBJ databases">
        <authorList>
            <person name="Zhu H."/>
        </authorList>
    </citation>
    <scope>NUCLEOTIDE SEQUENCE [LARGE SCALE GENOMIC DNA]</scope>
    <source>
        <strain evidence="3">K1W22B-1</strain>
    </source>
</reference>
<dbReference type="Pfam" id="PF11706">
    <property type="entry name" value="zf-CGNR"/>
    <property type="match status" value="1"/>
</dbReference>
<gene>
    <name evidence="2" type="ORF">D4739_11425</name>
</gene>
<dbReference type="Gene3D" id="1.10.3300.10">
    <property type="entry name" value="Jann2411-like domain"/>
    <property type="match status" value="1"/>
</dbReference>
<dbReference type="InterPro" id="IPR021005">
    <property type="entry name" value="Znf_CGNR"/>
</dbReference>
<dbReference type="PANTHER" id="PTHR35525">
    <property type="entry name" value="BLL6575 PROTEIN"/>
    <property type="match status" value="1"/>
</dbReference>
<protein>
    <submittedName>
        <fullName evidence="2">Zf-CGNR multi-domain protein</fullName>
    </submittedName>
</protein>
<comment type="caution">
    <text evidence="2">The sequence shown here is derived from an EMBL/GenBank/DDBJ whole genome shotgun (WGS) entry which is preliminary data.</text>
</comment>
<evidence type="ECO:0000313" key="3">
    <source>
        <dbReference type="Proteomes" id="UP000276542"/>
    </source>
</evidence>
<feature type="domain" description="Zinc finger CGNR" evidence="1">
    <location>
        <begin position="150"/>
        <end position="193"/>
    </location>
</feature>
<dbReference type="Pfam" id="PF07336">
    <property type="entry name" value="ABATE"/>
    <property type="match status" value="1"/>
</dbReference>
<dbReference type="InterPro" id="IPR023286">
    <property type="entry name" value="ABATE_dom_sf"/>
</dbReference>